<dbReference type="PANTHER" id="PTHR10587">
    <property type="entry name" value="GLYCOSYL TRANSFERASE-RELATED"/>
    <property type="match status" value="1"/>
</dbReference>
<sequence>MLRHIVLTLGMLGSALAAGVITHGPRTAARIALTFDADMTPGMRENLRSGRVKAYNDPRIYAILEREGVKATFFLSGMWIEEYPTQTKALAQNPLFELANHSYSHPGFAQPCYGLPSVPLTPLWGEEKTRLDLEQAKTQQVLQTQALLERVAGVKNRYFRFPGGCASPADIALVERLGLEVIGWDAAGEDGGQKDPAVIVGHVLSRVHNGSIIVLHCHGGPKLPATSAALAQLIPALRARGFTFVKLSELLSGNP</sequence>
<dbReference type="EC" id="3.5.1.104" evidence="3"/>
<evidence type="ECO:0000313" key="3">
    <source>
        <dbReference type="EMBL" id="RIH92267.1"/>
    </source>
</evidence>
<evidence type="ECO:0000259" key="2">
    <source>
        <dbReference type="PROSITE" id="PS51677"/>
    </source>
</evidence>
<dbReference type="SUPFAM" id="SSF88713">
    <property type="entry name" value="Glycoside hydrolase/deacetylase"/>
    <property type="match status" value="1"/>
</dbReference>
<evidence type="ECO:0000256" key="1">
    <source>
        <dbReference type="SAM" id="SignalP"/>
    </source>
</evidence>
<feature type="domain" description="NodB homology" evidence="2">
    <location>
        <begin position="29"/>
        <end position="245"/>
    </location>
</feature>
<keyword evidence="3" id="KW-0378">Hydrolase</keyword>
<dbReference type="GO" id="GO:0005975">
    <property type="term" value="P:carbohydrate metabolic process"/>
    <property type="evidence" value="ECO:0007669"/>
    <property type="project" value="InterPro"/>
</dbReference>
<dbReference type="PANTHER" id="PTHR10587:SF134">
    <property type="entry name" value="SECRETED PROTEIN"/>
    <property type="match status" value="1"/>
</dbReference>
<name>A0A399F679_9DEIN</name>
<protein>
    <submittedName>
        <fullName evidence="3">Peptidoglycan-N-acetylglucosamine deacetylase</fullName>
        <ecNumber evidence="3">3.5.1.104</ecNumber>
    </submittedName>
</protein>
<dbReference type="EMBL" id="QWLB01000022">
    <property type="protein sequence ID" value="RIH92267.1"/>
    <property type="molecule type" value="Genomic_DNA"/>
</dbReference>
<proteinExistence type="predicted"/>
<evidence type="ECO:0000313" key="4">
    <source>
        <dbReference type="Proteomes" id="UP000266178"/>
    </source>
</evidence>
<accession>A0A399F679</accession>
<dbReference type="PROSITE" id="PS51677">
    <property type="entry name" value="NODB"/>
    <property type="match status" value="1"/>
</dbReference>
<dbReference type="OrthoDB" id="9806342at2"/>
<dbReference type="GO" id="GO:0016810">
    <property type="term" value="F:hydrolase activity, acting on carbon-nitrogen (but not peptide) bonds"/>
    <property type="evidence" value="ECO:0007669"/>
    <property type="project" value="InterPro"/>
</dbReference>
<dbReference type="RefSeq" id="WP_119357303.1">
    <property type="nucleotide sequence ID" value="NZ_BJXM01000005.1"/>
</dbReference>
<dbReference type="Proteomes" id="UP000266178">
    <property type="component" value="Unassembled WGS sequence"/>
</dbReference>
<dbReference type="InterPro" id="IPR011330">
    <property type="entry name" value="Glyco_hydro/deAcase_b/a-brl"/>
</dbReference>
<comment type="caution">
    <text evidence="3">The sequence shown here is derived from an EMBL/GenBank/DDBJ whole genome shotgun (WGS) entry which is preliminary data.</text>
</comment>
<organism evidence="3 4">
    <name type="scientific">Meiothermus granaticius NBRC 107808</name>
    <dbReference type="NCBI Taxonomy" id="1227551"/>
    <lineage>
        <taxon>Bacteria</taxon>
        <taxon>Thermotogati</taxon>
        <taxon>Deinococcota</taxon>
        <taxon>Deinococci</taxon>
        <taxon>Thermales</taxon>
        <taxon>Thermaceae</taxon>
        <taxon>Meiothermus</taxon>
    </lineage>
</organism>
<gene>
    <name evidence="3" type="primary">pgdA_2</name>
    <name evidence="3" type="ORF">Mgrana_01817</name>
</gene>
<keyword evidence="1" id="KW-0732">Signal</keyword>
<dbReference type="Gene3D" id="3.20.20.370">
    <property type="entry name" value="Glycoside hydrolase/deacetylase"/>
    <property type="match status" value="1"/>
</dbReference>
<reference evidence="3 4" key="1">
    <citation type="submission" date="2018-08" db="EMBL/GenBank/DDBJ databases">
        <title>Meiothermus granaticius genome AF-68 sequencing project.</title>
        <authorList>
            <person name="Da Costa M.S."/>
            <person name="Albuquerque L."/>
            <person name="Raposo P."/>
            <person name="Froufe H.J.C."/>
            <person name="Barroso C.S."/>
            <person name="Egas C."/>
        </authorList>
    </citation>
    <scope>NUCLEOTIDE SEQUENCE [LARGE SCALE GENOMIC DNA]</scope>
    <source>
        <strain evidence="3 4">AF-68</strain>
    </source>
</reference>
<keyword evidence="4" id="KW-1185">Reference proteome</keyword>
<feature type="signal peptide" evidence="1">
    <location>
        <begin position="1"/>
        <end position="17"/>
    </location>
</feature>
<dbReference type="AlphaFoldDB" id="A0A399F679"/>
<feature type="chain" id="PRO_5030071817" evidence="1">
    <location>
        <begin position="18"/>
        <end position="255"/>
    </location>
</feature>
<dbReference type="InterPro" id="IPR050248">
    <property type="entry name" value="Polysacc_deacetylase_ArnD"/>
</dbReference>
<dbReference type="Pfam" id="PF01522">
    <property type="entry name" value="Polysacc_deac_1"/>
    <property type="match status" value="1"/>
</dbReference>
<dbReference type="InterPro" id="IPR002509">
    <property type="entry name" value="NODB_dom"/>
</dbReference>